<reference evidence="8" key="1">
    <citation type="journal article" date="2020" name="Stud. Mycol.">
        <title>101 Dothideomycetes genomes: a test case for predicting lifestyles and emergence of pathogens.</title>
        <authorList>
            <person name="Haridas S."/>
            <person name="Albert R."/>
            <person name="Binder M."/>
            <person name="Bloem J."/>
            <person name="Labutti K."/>
            <person name="Salamov A."/>
            <person name="Andreopoulos B."/>
            <person name="Baker S."/>
            <person name="Barry K."/>
            <person name="Bills G."/>
            <person name="Bluhm B."/>
            <person name="Cannon C."/>
            <person name="Castanera R."/>
            <person name="Culley D."/>
            <person name="Daum C."/>
            <person name="Ezra D."/>
            <person name="Gonzalez J."/>
            <person name="Henrissat B."/>
            <person name="Kuo A."/>
            <person name="Liang C."/>
            <person name="Lipzen A."/>
            <person name="Lutzoni F."/>
            <person name="Magnuson J."/>
            <person name="Mondo S."/>
            <person name="Nolan M."/>
            <person name="Ohm R."/>
            <person name="Pangilinan J."/>
            <person name="Park H.-J."/>
            <person name="Ramirez L."/>
            <person name="Alfaro M."/>
            <person name="Sun H."/>
            <person name="Tritt A."/>
            <person name="Yoshinaga Y."/>
            <person name="Zwiers L.-H."/>
            <person name="Turgeon B."/>
            <person name="Goodwin S."/>
            <person name="Spatafora J."/>
            <person name="Crous P."/>
            <person name="Grigoriev I."/>
        </authorList>
    </citation>
    <scope>NUCLEOTIDE SEQUENCE</scope>
    <source>
        <strain evidence="8">ATCC 16933</strain>
    </source>
</reference>
<dbReference type="InterPro" id="IPR017981">
    <property type="entry name" value="GPCR_2-like_7TM"/>
</dbReference>
<evidence type="ECO:0000256" key="5">
    <source>
        <dbReference type="SAM" id="MobiDB-lite"/>
    </source>
</evidence>
<evidence type="ECO:0000313" key="9">
    <source>
        <dbReference type="Proteomes" id="UP000799766"/>
    </source>
</evidence>
<dbReference type="GO" id="GO:0016020">
    <property type="term" value="C:membrane"/>
    <property type="evidence" value="ECO:0007669"/>
    <property type="project" value="UniProtKB-SubCell"/>
</dbReference>
<feature type="compositionally biased region" description="Basic and acidic residues" evidence="5">
    <location>
        <begin position="496"/>
        <end position="506"/>
    </location>
</feature>
<feature type="transmembrane region" description="Helical" evidence="6">
    <location>
        <begin position="66"/>
        <end position="86"/>
    </location>
</feature>
<organism evidence="8 9">
    <name type="scientific">Lineolata rhizophorae</name>
    <dbReference type="NCBI Taxonomy" id="578093"/>
    <lineage>
        <taxon>Eukaryota</taxon>
        <taxon>Fungi</taxon>
        <taxon>Dikarya</taxon>
        <taxon>Ascomycota</taxon>
        <taxon>Pezizomycotina</taxon>
        <taxon>Dothideomycetes</taxon>
        <taxon>Dothideomycetes incertae sedis</taxon>
        <taxon>Lineolatales</taxon>
        <taxon>Lineolataceae</taxon>
        <taxon>Lineolata</taxon>
    </lineage>
</organism>
<dbReference type="Pfam" id="PF00002">
    <property type="entry name" value="7tm_2"/>
    <property type="match status" value="1"/>
</dbReference>
<accession>A0A6A6P7H4</accession>
<dbReference type="InterPro" id="IPR000832">
    <property type="entry name" value="GPCR_2_secretin-like"/>
</dbReference>
<proteinExistence type="predicted"/>
<keyword evidence="2 6" id="KW-0812">Transmembrane</keyword>
<feature type="transmembrane region" description="Helical" evidence="6">
    <location>
        <begin position="357"/>
        <end position="376"/>
    </location>
</feature>
<dbReference type="PROSITE" id="PS50261">
    <property type="entry name" value="G_PROTEIN_RECEP_F2_4"/>
    <property type="match status" value="1"/>
</dbReference>
<dbReference type="PANTHER" id="PTHR42058:SF1">
    <property type="entry name" value="G-PROTEIN COUPLED RECEPTORS FAMILY 2 PROFILE 2 DOMAIN-CONTAINING PROTEIN"/>
    <property type="match status" value="1"/>
</dbReference>
<comment type="subcellular location">
    <subcellularLocation>
        <location evidence="1">Membrane</location>
        <topology evidence="1">Multi-pass membrane protein</topology>
    </subcellularLocation>
</comment>
<evidence type="ECO:0000256" key="3">
    <source>
        <dbReference type="ARBA" id="ARBA00022989"/>
    </source>
</evidence>
<dbReference type="PANTHER" id="PTHR42058">
    <property type="entry name" value="G_PROTEIN_RECEP_F2_4 DOMAIN-CONTAINING PROTEIN"/>
    <property type="match status" value="1"/>
</dbReference>
<feature type="compositionally biased region" description="Basic and acidic residues" evidence="5">
    <location>
        <begin position="448"/>
        <end position="457"/>
    </location>
</feature>
<feature type="domain" description="G-protein coupled receptors family 2 profile 2" evidence="7">
    <location>
        <begin position="56"/>
        <end position="237"/>
    </location>
</feature>
<dbReference type="EMBL" id="MU001674">
    <property type="protein sequence ID" value="KAF2459702.1"/>
    <property type="molecule type" value="Genomic_DNA"/>
</dbReference>
<feature type="region of interest" description="Disordered" evidence="5">
    <location>
        <begin position="417"/>
        <end position="506"/>
    </location>
</feature>
<evidence type="ECO:0000256" key="4">
    <source>
        <dbReference type="ARBA" id="ARBA00023136"/>
    </source>
</evidence>
<sequence>MANLTELRGACPPPFLDVSQFSVDGGFTAGRFCAPTGQATCCLPCPATDWIYPRGFVTWYKVAESINGLGLALCLFLLISYMVLPIEKTRRHYLSVCLIIGVIALALGFVIPLGVQPPQCYDEITPNDMYTSLTCAWSGAFIIAGGLAIDVWIFIRALSMHLQICWDVQPGKKFFYVAQGLGWGVIATLFTATITVTGVSFRFGDACHVNSENSMKDFWGPLLAIAGLSTIVQLATFGYCINVYIKNLWSDEKTETTNSSGLPSYTSSLRMQSARAVYRRVRKVVWLQWRGIMIVVFILVDVIFFSIVFVYLDSMENAHLKKADDIEPWVTCLVLSGGDKEACTDIAQKSLVNQPTVVAILLMLALAGVQCFLLLARLSMFSGWYHWFKEKTVRKNEFVSLDAASREARTYELLKVGSPTPPPAFSPSTLASPPGTYSPAGRNTPDYFGKDVQREYRPSSMSFSAPRPPSSQGRLEVDLRSAQARGGLGLHPPVMESREDVMSNKI</sequence>
<gene>
    <name evidence="8" type="ORF">BDY21DRAFT_176427</name>
</gene>
<dbReference type="InterPro" id="IPR053247">
    <property type="entry name" value="GPCR_GPR1/git3-like"/>
</dbReference>
<feature type="transmembrane region" description="Helical" evidence="6">
    <location>
        <begin position="221"/>
        <end position="245"/>
    </location>
</feature>
<dbReference type="GO" id="GO:0007166">
    <property type="term" value="P:cell surface receptor signaling pathway"/>
    <property type="evidence" value="ECO:0007669"/>
    <property type="project" value="InterPro"/>
</dbReference>
<name>A0A6A6P7H4_9PEZI</name>
<dbReference type="AlphaFoldDB" id="A0A6A6P7H4"/>
<evidence type="ECO:0000259" key="7">
    <source>
        <dbReference type="PROSITE" id="PS50261"/>
    </source>
</evidence>
<feature type="transmembrane region" description="Helical" evidence="6">
    <location>
        <begin position="93"/>
        <end position="115"/>
    </location>
</feature>
<feature type="transmembrane region" description="Helical" evidence="6">
    <location>
        <begin position="289"/>
        <end position="312"/>
    </location>
</feature>
<dbReference type="OrthoDB" id="26203at2759"/>
<evidence type="ECO:0000256" key="1">
    <source>
        <dbReference type="ARBA" id="ARBA00004141"/>
    </source>
</evidence>
<dbReference type="Proteomes" id="UP000799766">
    <property type="component" value="Unassembled WGS sequence"/>
</dbReference>
<feature type="transmembrane region" description="Helical" evidence="6">
    <location>
        <begin position="135"/>
        <end position="155"/>
    </location>
</feature>
<keyword evidence="4 6" id="KW-0472">Membrane</keyword>
<keyword evidence="9" id="KW-1185">Reference proteome</keyword>
<evidence type="ECO:0000256" key="6">
    <source>
        <dbReference type="SAM" id="Phobius"/>
    </source>
</evidence>
<dbReference type="GO" id="GO:0004930">
    <property type="term" value="F:G protein-coupled receptor activity"/>
    <property type="evidence" value="ECO:0007669"/>
    <property type="project" value="InterPro"/>
</dbReference>
<dbReference type="Gene3D" id="1.20.1070.10">
    <property type="entry name" value="Rhodopsin 7-helix transmembrane proteins"/>
    <property type="match status" value="1"/>
</dbReference>
<evidence type="ECO:0000313" key="8">
    <source>
        <dbReference type="EMBL" id="KAF2459702.1"/>
    </source>
</evidence>
<evidence type="ECO:0000256" key="2">
    <source>
        <dbReference type="ARBA" id="ARBA00022692"/>
    </source>
</evidence>
<feature type="transmembrane region" description="Helical" evidence="6">
    <location>
        <begin position="176"/>
        <end position="201"/>
    </location>
</feature>
<keyword evidence="3 6" id="KW-1133">Transmembrane helix</keyword>
<protein>
    <recommendedName>
        <fullName evidence="7">G-protein coupled receptors family 2 profile 2 domain-containing protein</fullName>
    </recommendedName>
</protein>